<reference evidence="4" key="1">
    <citation type="submission" date="2020-12" db="EMBL/GenBank/DDBJ databases">
        <title>Sanguibacter suaedae sp. nov., isolated from Suaeda aralocaspica.</title>
        <authorList>
            <person name="Ma Q."/>
        </authorList>
    </citation>
    <scope>NUCLEOTIDE SEQUENCE</scope>
    <source>
        <strain evidence="4">YZGR15</strain>
    </source>
</reference>
<accession>A0A934I280</accession>
<feature type="signal peptide" evidence="3">
    <location>
        <begin position="1"/>
        <end position="34"/>
    </location>
</feature>
<keyword evidence="2" id="KW-1133">Transmembrane helix</keyword>
<feature type="chain" id="PRO_5039038153" description="Secreted protein" evidence="3">
    <location>
        <begin position="35"/>
        <end position="240"/>
    </location>
</feature>
<keyword evidence="2" id="KW-0812">Transmembrane</keyword>
<sequence length="240" mass="23616">MPTAAPVSGPRLRAQVLGAAVAAVAAVASPGGAAAEDRPQPCEGVTVVVDLGVLANADGTGSVGCAPGEEPLTASSALDAAGVGVTGTAQWGAAFVCRVDGRPAADEDVTIPGGGVVRETCARTPSELAYWSVWHAADASAWTYATVGVTELRLAPGDVLGLSFATSGAEPTGPDLSPASARAGDLPSGWAARPASSPGDEPDVTSRPEQDAAPFPVVPVLALVVVGLLVGVAVARGRRP</sequence>
<evidence type="ECO:0000256" key="1">
    <source>
        <dbReference type="SAM" id="MobiDB-lite"/>
    </source>
</evidence>
<dbReference type="AlphaFoldDB" id="A0A934I280"/>
<keyword evidence="3" id="KW-0732">Signal</keyword>
<evidence type="ECO:0000256" key="3">
    <source>
        <dbReference type="SAM" id="SignalP"/>
    </source>
</evidence>
<gene>
    <name evidence="4" type="ORF">JAV76_04270</name>
</gene>
<comment type="caution">
    <text evidence="4">The sequence shown here is derived from an EMBL/GenBank/DDBJ whole genome shotgun (WGS) entry which is preliminary data.</text>
</comment>
<organism evidence="4 5">
    <name type="scientific">Sanguibacter suaedae</name>
    <dbReference type="NCBI Taxonomy" id="2795737"/>
    <lineage>
        <taxon>Bacteria</taxon>
        <taxon>Bacillati</taxon>
        <taxon>Actinomycetota</taxon>
        <taxon>Actinomycetes</taxon>
        <taxon>Micrococcales</taxon>
        <taxon>Sanguibacteraceae</taxon>
        <taxon>Sanguibacter</taxon>
    </lineage>
</organism>
<evidence type="ECO:0000256" key="2">
    <source>
        <dbReference type="SAM" id="Phobius"/>
    </source>
</evidence>
<dbReference type="Proteomes" id="UP000602087">
    <property type="component" value="Unassembled WGS sequence"/>
</dbReference>
<evidence type="ECO:0000313" key="5">
    <source>
        <dbReference type="Proteomes" id="UP000602087"/>
    </source>
</evidence>
<evidence type="ECO:0008006" key="6">
    <source>
        <dbReference type="Google" id="ProtNLM"/>
    </source>
</evidence>
<proteinExistence type="predicted"/>
<keyword evidence="2" id="KW-0472">Membrane</keyword>
<evidence type="ECO:0000313" key="4">
    <source>
        <dbReference type="EMBL" id="MBI9114229.1"/>
    </source>
</evidence>
<name>A0A934I280_9MICO</name>
<feature type="region of interest" description="Disordered" evidence="1">
    <location>
        <begin position="166"/>
        <end position="210"/>
    </location>
</feature>
<feature type="transmembrane region" description="Helical" evidence="2">
    <location>
        <begin position="215"/>
        <end position="235"/>
    </location>
</feature>
<keyword evidence="5" id="KW-1185">Reference proteome</keyword>
<protein>
    <recommendedName>
        <fullName evidence="6">Secreted protein</fullName>
    </recommendedName>
</protein>
<dbReference type="EMBL" id="JAEINH010000003">
    <property type="protein sequence ID" value="MBI9114229.1"/>
    <property type="molecule type" value="Genomic_DNA"/>
</dbReference>
<dbReference type="RefSeq" id="WP_198732798.1">
    <property type="nucleotide sequence ID" value="NZ_JAEINH010000003.1"/>
</dbReference>